<dbReference type="Gene3D" id="3.30.70.240">
    <property type="match status" value="1"/>
</dbReference>
<dbReference type="GO" id="GO:0003746">
    <property type="term" value="F:translation elongation factor activity"/>
    <property type="evidence" value="ECO:0007669"/>
    <property type="project" value="UniProtKB-KW"/>
</dbReference>
<reference evidence="4 5" key="1">
    <citation type="journal article" date="2021" name="Genome Biol. Evol.">
        <title>Complete Genome Sequencing of a Novel Gloeobacter Species from a Waterfall Cave in Mexico.</title>
        <authorList>
            <person name="Saw J.H."/>
            <person name="Cardona T."/>
            <person name="Montejano G."/>
        </authorList>
    </citation>
    <scope>NUCLEOTIDE SEQUENCE [LARGE SCALE GENOMIC DNA]</scope>
    <source>
        <strain evidence="4">MG652769</strain>
    </source>
</reference>
<dbReference type="PROSITE" id="PS51722">
    <property type="entry name" value="G_TR_2"/>
    <property type="match status" value="1"/>
</dbReference>
<dbReference type="CDD" id="cd01434">
    <property type="entry name" value="EFG_mtEFG1_IV"/>
    <property type="match status" value="1"/>
</dbReference>
<dbReference type="Pfam" id="PF22042">
    <property type="entry name" value="EF-G_D2"/>
    <property type="match status" value="1"/>
</dbReference>
<proteinExistence type="predicted"/>
<dbReference type="InterPro" id="IPR005517">
    <property type="entry name" value="Transl_elong_EFG/EF2_IV"/>
</dbReference>
<evidence type="ECO:0000313" key="4">
    <source>
        <dbReference type="EMBL" id="UFP95277.1"/>
    </source>
</evidence>
<dbReference type="InterPro" id="IPR009022">
    <property type="entry name" value="EFG_III"/>
</dbReference>
<dbReference type="Pfam" id="PF00009">
    <property type="entry name" value="GTP_EFTU"/>
    <property type="match status" value="1"/>
</dbReference>
<dbReference type="RefSeq" id="WP_230842504.1">
    <property type="nucleotide sequence ID" value="NZ_CP063845.1"/>
</dbReference>
<dbReference type="SUPFAM" id="SSF50447">
    <property type="entry name" value="Translation proteins"/>
    <property type="match status" value="1"/>
</dbReference>
<keyword evidence="4" id="KW-0251">Elongation factor</keyword>
<dbReference type="EMBL" id="CP063845">
    <property type="protein sequence ID" value="UFP95277.1"/>
    <property type="molecule type" value="Genomic_DNA"/>
</dbReference>
<dbReference type="InterPro" id="IPR035649">
    <property type="entry name" value="EFG_V"/>
</dbReference>
<dbReference type="Pfam" id="PF00679">
    <property type="entry name" value="EFG_C"/>
    <property type="match status" value="1"/>
</dbReference>
<dbReference type="Gene3D" id="3.30.70.870">
    <property type="entry name" value="Elongation Factor G (Translational Gtpase), domain 3"/>
    <property type="match status" value="1"/>
</dbReference>
<dbReference type="NCBIfam" id="NF009891">
    <property type="entry name" value="PRK13351.1-1"/>
    <property type="match status" value="1"/>
</dbReference>
<evidence type="ECO:0000313" key="5">
    <source>
        <dbReference type="Proteomes" id="UP001054846"/>
    </source>
</evidence>
<name>A0ABY3PNN1_9CYAN</name>
<evidence type="ECO:0000256" key="2">
    <source>
        <dbReference type="ARBA" id="ARBA00023134"/>
    </source>
</evidence>
<dbReference type="Gene3D" id="2.40.30.10">
    <property type="entry name" value="Translation factors"/>
    <property type="match status" value="1"/>
</dbReference>
<keyword evidence="5" id="KW-1185">Reference proteome</keyword>
<accession>A0ABY3PNN1</accession>
<dbReference type="CDD" id="cd04170">
    <property type="entry name" value="EF-G_bact"/>
    <property type="match status" value="1"/>
</dbReference>
<dbReference type="PRINTS" id="PR00315">
    <property type="entry name" value="ELONGATNFCT"/>
</dbReference>
<dbReference type="InterPro" id="IPR020568">
    <property type="entry name" value="Ribosomal_Su5_D2-typ_SF"/>
</dbReference>
<gene>
    <name evidence="4" type="ORF">ISF26_03230</name>
</gene>
<protein>
    <submittedName>
        <fullName evidence="4">Elongation factor G</fullName>
    </submittedName>
</protein>
<dbReference type="SUPFAM" id="SSF52540">
    <property type="entry name" value="P-loop containing nucleoside triphosphate hydrolases"/>
    <property type="match status" value="1"/>
</dbReference>
<dbReference type="InterPro" id="IPR053905">
    <property type="entry name" value="EF-G-like_DII"/>
</dbReference>
<dbReference type="CDD" id="cd03713">
    <property type="entry name" value="EFG_mtEFG_C"/>
    <property type="match status" value="1"/>
</dbReference>
<keyword evidence="1" id="KW-0547">Nucleotide-binding</keyword>
<dbReference type="InterPro" id="IPR027417">
    <property type="entry name" value="P-loop_NTPase"/>
</dbReference>
<dbReference type="InterPro" id="IPR014721">
    <property type="entry name" value="Ribsml_uS5_D2-typ_fold_subgr"/>
</dbReference>
<dbReference type="SUPFAM" id="SSF54980">
    <property type="entry name" value="EF-G C-terminal domain-like"/>
    <property type="match status" value="2"/>
</dbReference>
<keyword evidence="4" id="KW-0648">Protein biosynthesis</keyword>
<organism evidence="4 5">
    <name type="scientific">Gloeobacter morelensis MG652769</name>
    <dbReference type="NCBI Taxonomy" id="2781736"/>
    <lineage>
        <taxon>Bacteria</taxon>
        <taxon>Bacillati</taxon>
        <taxon>Cyanobacteriota</taxon>
        <taxon>Cyanophyceae</taxon>
        <taxon>Gloeobacterales</taxon>
        <taxon>Gloeobacteraceae</taxon>
        <taxon>Gloeobacter</taxon>
        <taxon>Gloeobacter morelensis</taxon>
    </lineage>
</organism>
<dbReference type="InterPro" id="IPR009000">
    <property type="entry name" value="Transl_B-barrel_sf"/>
</dbReference>
<dbReference type="InterPro" id="IPR041095">
    <property type="entry name" value="EFG_II"/>
</dbReference>
<dbReference type="SMART" id="SM00889">
    <property type="entry name" value="EFG_IV"/>
    <property type="match status" value="1"/>
</dbReference>
<sequence length="670" mass="73009">MNTSTSAHWRSIAIVGPYQSGKSTLLESLLFVTGAISRKGAVEDGNSVADGTAEARARQMGVEVNAAFAEYQGVQLSFLDCPGSIEFAQETWNALIGVDAAIVVCEPEAARALTVAPLLKFLDDWQIPHGLFINKMDRASTPLKEVLAALQSISSRPLALRQFPIGQGDRLSGFIDLVSEQAWQYHPGGPPDPIALPEIYRSDEQAARAELLEVLAEFDDHLLEELVEEIEPPEAEIRTDLKRDLEDDLIVPVFCGVALRDFGVRPLLAALLSEVPEAACSARHRGIAAIGPPVAQVLKTFYSAQSGKLSLVRVWRGVFTDGAQLGGARLAGLYRLCGQQQTVLAAAGPGEIVALGRLEGIKTGDTLALGSQEAPLATPTPLTPVFALAIAPEKRADEVKFSAAVAKLLEEDPSLRWEQNSSTREVVLWGQGEIHLQVALDRLRRKYNLPMQSHPPQVPYRETIRRAWSSHGRYKHQTGGHGQFGDVYLDIRPLGRGEGFQFAETIVGGAVPRQYIPGVEAGVREALERGPLGYPVVDVAVTLTNGSYHTVDSSEQAFKQAARIAMHEGLARCEPVLLEPIVELDVSVPVEFTARALRLLSGKRGQILHYQGDGERRDWDCINAFLPLAQMNEFAVELRSLSLGVGCFAWRPAHLQQVPEKLAERLLART</sequence>
<dbReference type="Gene3D" id="3.30.230.10">
    <property type="match status" value="1"/>
</dbReference>
<dbReference type="NCBIfam" id="NF009379">
    <property type="entry name" value="PRK12740.1-3"/>
    <property type="match status" value="1"/>
</dbReference>
<dbReference type="InterPro" id="IPR047872">
    <property type="entry name" value="EFG_IV"/>
</dbReference>
<dbReference type="Pfam" id="PF03764">
    <property type="entry name" value="EFG_IV"/>
    <property type="match status" value="1"/>
</dbReference>
<evidence type="ECO:0000256" key="1">
    <source>
        <dbReference type="ARBA" id="ARBA00022741"/>
    </source>
</evidence>
<dbReference type="Proteomes" id="UP001054846">
    <property type="component" value="Chromosome"/>
</dbReference>
<keyword evidence="2" id="KW-0342">GTP-binding</keyword>
<dbReference type="SMART" id="SM00838">
    <property type="entry name" value="EFG_C"/>
    <property type="match status" value="1"/>
</dbReference>
<dbReference type="InterPro" id="IPR000795">
    <property type="entry name" value="T_Tr_GTP-bd_dom"/>
</dbReference>
<dbReference type="InterPro" id="IPR035647">
    <property type="entry name" value="EFG_III/V"/>
</dbReference>
<dbReference type="PANTHER" id="PTHR43261:SF7">
    <property type="entry name" value="ELONGATION FACTOR G-LIKE PROTEIN"/>
    <property type="match status" value="1"/>
</dbReference>
<dbReference type="CDD" id="cd16262">
    <property type="entry name" value="EFG_III"/>
    <property type="match status" value="1"/>
</dbReference>
<dbReference type="SUPFAM" id="SSF54211">
    <property type="entry name" value="Ribosomal protein S5 domain 2-like"/>
    <property type="match status" value="1"/>
</dbReference>
<feature type="domain" description="Tr-type G" evidence="3">
    <location>
        <begin position="7"/>
        <end position="279"/>
    </location>
</feature>
<dbReference type="PANTHER" id="PTHR43261">
    <property type="entry name" value="TRANSLATION ELONGATION FACTOR G-RELATED"/>
    <property type="match status" value="1"/>
</dbReference>
<evidence type="ECO:0000259" key="3">
    <source>
        <dbReference type="PROSITE" id="PS51722"/>
    </source>
</evidence>
<dbReference type="InterPro" id="IPR000640">
    <property type="entry name" value="EFG_V-like"/>
</dbReference>
<dbReference type="Pfam" id="PF14492">
    <property type="entry name" value="EFG_III"/>
    <property type="match status" value="1"/>
</dbReference>
<dbReference type="CDD" id="cd01342">
    <property type="entry name" value="Translation_Factor_II_like"/>
    <property type="match status" value="1"/>
</dbReference>
<dbReference type="Gene3D" id="3.40.50.300">
    <property type="entry name" value="P-loop containing nucleotide triphosphate hydrolases"/>
    <property type="match status" value="1"/>
</dbReference>